<dbReference type="EMBL" id="JAENJH010000003">
    <property type="protein sequence ID" value="MBK1785884.1"/>
    <property type="molecule type" value="Genomic_DNA"/>
</dbReference>
<dbReference type="Pfam" id="PF00797">
    <property type="entry name" value="Acetyltransf_2"/>
    <property type="match status" value="1"/>
</dbReference>
<name>A0A934QUK3_9PSEU</name>
<sequence length="284" mass="30981">MTEFDVSAYLSRLGFLDPEPPSAGALRRLHIAHVECVPYETLEIQLGRVTSLDPAESARRIISGRGGYCFHLNGAFSALLQALGYQVTLHRGGTQMTAEDTPEISLNHLALTVEGLPGDPETAWFVDVGLGDGLHAPLPLRAGTYRQGPFEYGLRPSEIAPGGWSMAHDPTGSFVTMDFAPEPAAMSDFANNHEKLSTSPESGFVRTCTMQRRDKRGVDILRALTLSRVPEPGKTLLETEREWWSAVSDLFGISPAGFSAEERARLWRTVVAQHEAHLAAQAQS</sequence>
<keyword evidence="3" id="KW-1185">Reference proteome</keyword>
<protein>
    <submittedName>
        <fullName evidence="2">Arylamine N-acetyltransferase</fullName>
    </submittedName>
</protein>
<dbReference type="PANTHER" id="PTHR11786:SF0">
    <property type="entry name" value="ARYLAMINE N-ACETYLTRANSFERASE 4-RELATED"/>
    <property type="match status" value="1"/>
</dbReference>
<accession>A0A934QUK3</accession>
<dbReference type="PANTHER" id="PTHR11786">
    <property type="entry name" value="N-HYDROXYARYLAMINE O-ACETYLTRANSFERASE"/>
    <property type="match status" value="1"/>
</dbReference>
<proteinExistence type="inferred from homology"/>
<gene>
    <name evidence="2" type="ORF">JHE00_16245</name>
</gene>
<dbReference type="Gene3D" id="3.30.2140.10">
    <property type="entry name" value="Arylamine N-acetyltransferase"/>
    <property type="match status" value="1"/>
</dbReference>
<dbReference type="SUPFAM" id="SSF54001">
    <property type="entry name" value="Cysteine proteinases"/>
    <property type="match status" value="1"/>
</dbReference>
<evidence type="ECO:0000313" key="3">
    <source>
        <dbReference type="Proteomes" id="UP000635245"/>
    </source>
</evidence>
<dbReference type="AlphaFoldDB" id="A0A934QUK3"/>
<dbReference type="InterPro" id="IPR001447">
    <property type="entry name" value="Arylamine_N-AcTrfase"/>
</dbReference>
<organism evidence="2 3">
    <name type="scientific">Prauserella cavernicola</name>
    <dbReference type="NCBI Taxonomy" id="2800127"/>
    <lineage>
        <taxon>Bacteria</taxon>
        <taxon>Bacillati</taxon>
        <taxon>Actinomycetota</taxon>
        <taxon>Actinomycetes</taxon>
        <taxon>Pseudonocardiales</taxon>
        <taxon>Pseudonocardiaceae</taxon>
        <taxon>Prauserella</taxon>
    </lineage>
</organism>
<evidence type="ECO:0000313" key="2">
    <source>
        <dbReference type="EMBL" id="MBK1785884.1"/>
    </source>
</evidence>
<dbReference type="InterPro" id="IPR038765">
    <property type="entry name" value="Papain-like_cys_pep_sf"/>
</dbReference>
<dbReference type="Proteomes" id="UP000635245">
    <property type="component" value="Unassembled WGS sequence"/>
</dbReference>
<comment type="similarity">
    <text evidence="1">Belongs to the arylamine N-acetyltransferase family.</text>
</comment>
<evidence type="ECO:0000256" key="1">
    <source>
        <dbReference type="ARBA" id="ARBA00006547"/>
    </source>
</evidence>
<dbReference type="RefSeq" id="WP_200318889.1">
    <property type="nucleotide sequence ID" value="NZ_JAENJH010000003.1"/>
</dbReference>
<comment type="caution">
    <text evidence="2">The sequence shown here is derived from an EMBL/GenBank/DDBJ whole genome shotgun (WGS) entry which is preliminary data.</text>
</comment>
<dbReference type="GO" id="GO:0016407">
    <property type="term" value="F:acetyltransferase activity"/>
    <property type="evidence" value="ECO:0007669"/>
    <property type="project" value="InterPro"/>
</dbReference>
<reference evidence="2" key="1">
    <citation type="submission" date="2020-12" db="EMBL/GenBank/DDBJ databases">
        <title>Prauserella sp. ASG 168, a novel actinomycete isolated from cave rock.</title>
        <authorList>
            <person name="Suriyachadkun C."/>
        </authorList>
    </citation>
    <scope>NUCLEOTIDE SEQUENCE</scope>
    <source>
        <strain evidence="2">ASG 168</strain>
    </source>
</reference>
<dbReference type="Gene3D" id="2.40.128.150">
    <property type="entry name" value="Cysteine proteinases"/>
    <property type="match status" value="1"/>
</dbReference>